<dbReference type="EMBL" id="JBEDUW010000006">
    <property type="protein sequence ID" value="KAK9921533.1"/>
    <property type="molecule type" value="Genomic_DNA"/>
</dbReference>
<dbReference type="PANTHER" id="PTHR23024">
    <property type="entry name" value="ARYLACETAMIDE DEACETYLASE"/>
    <property type="match status" value="1"/>
</dbReference>
<comment type="caution">
    <text evidence="4">The sequence shown here is derived from an EMBL/GenBank/DDBJ whole genome shotgun (WGS) entry which is preliminary data.</text>
</comment>
<dbReference type="InterPro" id="IPR029058">
    <property type="entry name" value="AB_hydrolase_fold"/>
</dbReference>
<accession>A0AAW1WA88</accession>
<organism evidence="4 5">
    <name type="scientific">Rubus argutus</name>
    <name type="common">Southern blackberry</name>
    <dbReference type="NCBI Taxonomy" id="59490"/>
    <lineage>
        <taxon>Eukaryota</taxon>
        <taxon>Viridiplantae</taxon>
        <taxon>Streptophyta</taxon>
        <taxon>Embryophyta</taxon>
        <taxon>Tracheophyta</taxon>
        <taxon>Spermatophyta</taxon>
        <taxon>Magnoliopsida</taxon>
        <taxon>eudicotyledons</taxon>
        <taxon>Gunneridae</taxon>
        <taxon>Pentapetalae</taxon>
        <taxon>rosids</taxon>
        <taxon>fabids</taxon>
        <taxon>Rosales</taxon>
        <taxon>Rosaceae</taxon>
        <taxon>Rosoideae</taxon>
        <taxon>Rosoideae incertae sedis</taxon>
        <taxon>Rubus</taxon>
    </lineage>
</organism>
<comment type="similarity">
    <text evidence="1">Belongs to the 'GDXG' lipolytic enzyme family.</text>
</comment>
<feature type="domain" description="Alpha/beta hydrolase fold-3" evidence="3">
    <location>
        <begin position="192"/>
        <end position="275"/>
    </location>
</feature>
<evidence type="ECO:0000313" key="5">
    <source>
        <dbReference type="Proteomes" id="UP001457282"/>
    </source>
</evidence>
<dbReference type="Proteomes" id="UP001457282">
    <property type="component" value="Unassembled WGS sequence"/>
</dbReference>
<dbReference type="AlphaFoldDB" id="A0AAW1WA88"/>
<dbReference type="InterPro" id="IPR013094">
    <property type="entry name" value="AB_hydrolase_3"/>
</dbReference>
<evidence type="ECO:0000313" key="4">
    <source>
        <dbReference type="EMBL" id="KAK9921533.1"/>
    </source>
</evidence>
<name>A0AAW1WA88_RUBAR</name>
<gene>
    <name evidence="4" type="ORF">M0R45_030040</name>
</gene>
<feature type="domain" description="Alpha/beta hydrolase fold-3" evidence="3">
    <location>
        <begin position="76"/>
        <end position="183"/>
    </location>
</feature>
<dbReference type="InterPro" id="IPR050466">
    <property type="entry name" value="Carboxylest/Gibb_receptor"/>
</dbReference>
<reference evidence="4 5" key="1">
    <citation type="journal article" date="2023" name="G3 (Bethesda)">
        <title>A chromosome-length genome assembly and annotation of blackberry (Rubus argutus, cv. 'Hillquist').</title>
        <authorList>
            <person name="Bruna T."/>
            <person name="Aryal R."/>
            <person name="Dudchenko O."/>
            <person name="Sargent D.J."/>
            <person name="Mead D."/>
            <person name="Buti M."/>
            <person name="Cavallini A."/>
            <person name="Hytonen T."/>
            <person name="Andres J."/>
            <person name="Pham M."/>
            <person name="Weisz D."/>
            <person name="Mascagni F."/>
            <person name="Usai G."/>
            <person name="Natali L."/>
            <person name="Bassil N."/>
            <person name="Fernandez G.E."/>
            <person name="Lomsadze A."/>
            <person name="Armour M."/>
            <person name="Olukolu B."/>
            <person name="Poorten T."/>
            <person name="Britton C."/>
            <person name="Davik J."/>
            <person name="Ashrafi H."/>
            <person name="Aiden E.L."/>
            <person name="Borodovsky M."/>
            <person name="Worthington M."/>
        </authorList>
    </citation>
    <scope>NUCLEOTIDE SEQUENCE [LARGE SCALE GENOMIC DNA]</scope>
    <source>
        <strain evidence="4">PI 553951</strain>
    </source>
</reference>
<keyword evidence="5" id="KW-1185">Reference proteome</keyword>
<evidence type="ECO:0000259" key="3">
    <source>
        <dbReference type="Pfam" id="PF07859"/>
    </source>
</evidence>
<proteinExistence type="inferred from homology"/>
<dbReference type="PANTHER" id="PTHR23024:SF406">
    <property type="entry name" value="CARBOXYLESTERASE 15-RELATED"/>
    <property type="match status" value="1"/>
</dbReference>
<evidence type="ECO:0000256" key="1">
    <source>
        <dbReference type="ARBA" id="ARBA00010515"/>
    </source>
</evidence>
<sequence>MGSHPHVVDDCSGILHIFSDGLIWRCPFEEINFGRFRFIDDNSVVFKDITYVQNLNLSLRLYKPTLTNPTAKLPVVFYFHGGGFCLGSRVWPNFHNACVRLASGLHAFVVAPDHRLAPEHKLPAALDDAMSAVEWLQKEALMSESGGACDEWMGDGIVDFDRVFIAGDSSGGNIAHHLAVSLGGGSVKAAPVRLELIERFWRLSLPKGETRDHPMANPFGLNSPSLEKVDLDPILVIVGGNEMLKDRVEGYWRRLKELGKKIEYVEFDGQQHGFFSNDPYSDVSNEAFHIIKRFVIENSN</sequence>
<dbReference type="Pfam" id="PF07859">
    <property type="entry name" value="Abhydrolase_3"/>
    <property type="match status" value="2"/>
</dbReference>
<dbReference type="GO" id="GO:0016787">
    <property type="term" value="F:hydrolase activity"/>
    <property type="evidence" value="ECO:0007669"/>
    <property type="project" value="InterPro"/>
</dbReference>
<feature type="active site" evidence="2">
    <location>
        <position position="169"/>
    </location>
</feature>
<protein>
    <recommendedName>
        <fullName evidence="3">Alpha/beta hydrolase fold-3 domain-containing protein</fullName>
    </recommendedName>
</protein>
<dbReference type="Gene3D" id="3.40.50.1820">
    <property type="entry name" value="alpha/beta hydrolase"/>
    <property type="match status" value="1"/>
</dbReference>
<evidence type="ECO:0000256" key="2">
    <source>
        <dbReference type="PROSITE-ProRule" id="PRU10038"/>
    </source>
</evidence>
<dbReference type="SUPFAM" id="SSF53474">
    <property type="entry name" value="alpha/beta-Hydrolases"/>
    <property type="match status" value="1"/>
</dbReference>
<dbReference type="InterPro" id="IPR033140">
    <property type="entry name" value="Lipase_GDXG_put_SER_AS"/>
</dbReference>
<dbReference type="PROSITE" id="PS01174">
    <property type="entry name" value="LIPASE_GDXG_SER"/>
    <property type="match status" value="1"/>
</dbReference>